<dbReference type="PANTHER" id="PTHR34580:SF3">
    <property type="entry name" value="PROTEIN PAFB"/>
    <property type="match status" value="1"/>
</dbReference>
<keyword evidence="2" id="KW-0804">Transcription</keyword>
<dbReference type="Proteomes" id="UP000179441">
    <property type="component" value="Unassembled WGS sequence"/>
</dbReference>
<dbReference type="InterPro" id="IPR036390">
    <property type="entry name" value="WH_DNA-bd_sf"/>
</dbReference>
<dbReference type="RefSeq" id="WP_064410160.1">
    <property type="nucleotide sequence ID" value="NZ_CP050145.1"/>
</dbReference>
<dbReference type="GO" id="GO:0003677">
    <property type="term" value="F:DNA binding"/>
    <property type="evidence" value="ECO:0007669"/>
    <property type="project" value="UniProtKB-KW"/>
</dbReference>
<evidence type="ECO:0000256" key="1">
    <source>
        <dbReference type="ARBA" id="ARBA00023015"/>
    </source>
</evidence>
<dbReference type="EMBL" id="MLIS01000001">
    <property type="protein sequence ID" value="OHU80541.1"/>
    <property type="molecule type" value="Genomic_DNA"/>
</dbReference>
<dbReference type="Pfam" id="PF13280">
    <property type="entry name" value="WYL"/>
    <property type="match status" value="1"/>
</dbReference>
<dbReference type="SUPFAM" id="SSF46785">
    <property type="entry name" value="Winged helix' DNA-binding domain"/>
    <property type="match status" value="1"/>
</dbReference>
<dbReference type="InterPro" id="IPR036388">
    <property type="entry name" value="WH-like_DNA-bd_sf"/>
</dbReference>
<comment type="caution">
    <text evidence="3">The sequence shown here is derived from an EMBL/GenBank/DDBJ whole genome shotgun (WGS) entry which is preliminary data.</text>
</comment>
<dbReference type="GO" id="GO:0003700">
    <property type="term" value="F:DNA-binding transcription factor activity"/>
    <property type="evidence" value="ECO:0007669"/>
    <property type="project" value="InterPro"/>
</dbReference>
<dbReference type="Pfam" id="PF08279">
    <property type="entry name" value="HTH_11"/>
    <property type="match status" value="1"/>
</dbReference>
<dbReference type="AlphaFoldDB" id="A0A1S1MAA1"/>
<dbReference type="Gene3D" id="1.10.10.10">
    <property type="entry name" value="Winged helix-like DNA-binding domain superfamily/Winged helix DNA-binding domain"/>
    <property type="match status" value="1"/>
</dbReference>
<keyword evidence="3" id="KW-0238">DNA-binding</keyword>
<reference evidence="3 4" key="1">
    <citation type="submission" date="2016-10" db="EMBL/GenBank/DDBJ databases">
        <title>Evaluation of Human, Veterinary and Environmental Mycobacterium chelonae Isolates by Core Genome Phylogenomic Analysis, Targeted Gene Comparison, and Anti-microbial Susceptibility Patterns: A Tale of Mistaken Identities.</title>
        <authorList>
            <person name="Fogelson S.B."/>
            <person name="Camus A.C."/>
            <person name="Lorenz W."/>
            <person name="Vasireddy R."/>
            <person name="Vasireddy S."/>
            <person name="Smith T."/>
            <person name="Brown-Elliott B.A."/>
            <person name="Wallace R.J.Jr."/>
            <person name="Hasan N.A."/>
            <person name="Reischl U."/>
            <person name="Sanchez S."/>
        </authorList>
    </citation>
    <scope>NUCLEOTIDE SEQUENCE [LARGE SCALE GENOMIC DNA]</scope>
    <source>
        <strain evidence="3 4">15518</strain>
    </source>
</reference>
<dbReference type="InterPro" id="IPR051534">
    <property type="entry name" value="CBASS_pafABC_assoc_protein"/>
</dbReference>
<dbReference type="PROSITE" id="PS51000">
    <property type="entry name" value="HTH_DEOR_2"/>
    <property type="match status" value="1"/>
</dbReference>
<keyword evidence="1" id="KW-0805">Transcription regulation</keyword>
<proteinExistence type="predicted"/>
<keyword evidence="4" id="KW-1185">Reference proteome</keyword>
<dbReference type="InterPro" id="IPR001034">
    <property type="entry name" value="DeoR_HTH"/>
</dbReference>
<evidence type="ECO:0000313" key="4">
    <source>
        <dbReference type="Proteomes" id="UP000179441"/>
    </source>
</evidence>
<organism evidence="3 4">
    <name type="scientific">Mycobacteroides chelonae</name>
    <name type="common">Mycobacterium chelonae</name>
    <dbReference type="NCBI Taxonomy" id="1774"/>
    <lineage>
        <taxon>Bacteria</taxon>
        <taxon>Bacillati</taxon>
        <taxon>Actinomycetota</taxon>
        <taxon>Actinomycetes</taxon>
        <taxon>Mycobacteriales</taxon>
        <taxon>Mycobacteriaceae</taxon>
        <taxon>Mycobacteroides</taxon>
    </lineage>
</organism>
<dbReference type="InterPro" id="IPR013196">
    <property type="entry name" value="HTH_11"/>
</dbReference>
<protein>
    <submittedName>
        <fullName evidence="3">DNA-binding transcriptional regulator</fullName>
    </submittedName>
</protein>
<dbReference type="InterPro" id="IPR057727">
    <property type="entry name" value="WCX_dom"/>
</dbReference>
<accession>A0A1S1MAA1</accession>
<dbReference type="PANTHER" id="PTHR34580">
    <property type="match status" value="1"/>
</dbReference>
<gene>
    <name evidence="3" type="ORF">BKG84_06730</name>
</gene>
<dbReference type="Pfam" id="PF25583">
    <property type="entry name" value="WCX"/>
    <property type="match status" value="1"/>
</dbReference>
<evidence type="ECO:0000256" key="2">
    <source>
        <dbReference type="ARBA" id="ARBA00023163"/>
    </source>
</evidence>
<evidence type="ECO:0000313" key="3">
    <source>
        <dbReference type="EMBL" id="OHU80541.1"/>
    </source>
</evidence>
<name>A0A1S1MAA1_MYCCH</name>
<sequence length="316" mass="34267">MLDPSARLLRLLSLLQTPRDWSGKELAERLGVDTRTVRRDIEKLRKLGYPVLAIPGVAGYRLGAGAAMPPLLLDDDEAIAAALGLCMAAGGAVTGIEEGALRALSKIEQVLPSRLRHRFAALRAATVVVPAGIVGADPEALSAIAAAIRDADQLRFDYRKHDGAVGRRIAEPHKLVNIGRRWYLLGWDVDRRDWRTYRVDRLQPKIPNGPRFVPRPMPDGGVAAFVTQGVSSAPYACQAKVTLEASIVEAAERISPAAGYLEGIDERRCLLYVGANSYDELAIHLGLLGFAFTVHEPAELIHHMRALADRIAAAAN</sequence>
<dbReference type="InterPro" id="IPR026881">
    <property type="entry name" value="WYL_dom"/>
</dbReference>
<dbReference type="PROSITE" id="PS52050">
    <property type="entry name" value="WYL"/>
    <property type="match status" value="1"/>
</dbReference>